<dbReference type="RefSeq" id="WP_011117093.1">
    <property type="nucleotide sequence ID" value="NZ_CBCRVH010000033.1"/>
</dbReference>
<gene>
    <name evidence="2" type="ORF">D1832_14940</name>
</gene>
<accession>A0A417YWK7</accession>
<dbReference type="SUPFAM" id="SSF50800">
    <property type="entry name" value="PK beta-barrel domain-like"/>
    <property type="match status" value="1"/>
</dbReference>
<dbReference type="Pfam" id="PF03473">
    <property type="entry name" value="MOSC"/>
    <property type="match status" value="1"/>
</dbReference>
<dbReference type="Proteomes" id="UP000285376">
    <property type="component" value="Unassembled WGS sequence"/>
</dbReference>
<dbReference type="EMBL" id="QWLM01000037">
    <property type="protein sequence ID" value="RHW41855.1"/>
    <property type="molecule type" value="Genomic_DNA"/>
</dbReference>
<dbReference type="Gene3D" id="2.40.33.20">
    <property type="entry name" value="PK beta-barrel domain-like"/>
    <property type="match status" value="1"/>
</dbReference>
<dbReference type="PANTHER" id="PTHR36930">
    <property type="entry name" value="METAL-SULFUR CLUSTER BIOSYNTHESIS PROTEINS YUAD-RELATED"/>
    <property type="match status" value="1"/>
</dbReference>
<dbReference type="InterPro" id="IPR005302">
    <property type="entry name" value="MoCF_Sase_C"/>
</dbReference>
<protein>
    <submittedName>
        <fullName evidence="2">Molybdenum cofactor biosysynthesis protein</fullName>
    </submittedName>
</protein>
<dbReference type="InterPro" id="IPR052716">
    <property type="entry name" value="MOSC_domain"/>
</dbReference>
<dbReference type="GO" id="GO:0030151">
    <property type="term" value="F:molybdenum ion binding"/>
    <property type="evidence" value="ECO:0007669"/>
    <property type="project" value="InterPro"/>
</dbReference>
<proteinExistence type="predicted"/>
<organism evidence="2 3">
    <name type="scientific">Dermacoccus abyssi</name>
    <dbReference type="NCBI Taxonomy" id="322596"/>
    <lineage>
        <taxon>Bacteria</taxon>
        <taxon>Bacillati</taxon>
        <taxon>Actinomycetota</taxon>
        <taxon>Actinomycetes</taxon>
        <taxon>Micrococcales</taxon>
        <taxon>Dermacoccaceae</taxon>
        <taxon>Dermacoccus</taxon>
    </lineage>
</organism>
<dbReference type="GO" id="GO:0003824">
    <property type="term" value="F:catalytic activity"/>
    <property type="evidence" value="ECO:0007669"/>
    <property type="project" value="InterPro"/>
</dbReference>
<dbReference type="PROSITE" id="PS51340">
    <property type="entry name" value="MOSC"/>
    <property type="match status" value="1"/>
</dbReference>
<comment type="caution">
    <text evidence="2">The sequence shown here is derived from an EMBL/GenBank/DDBJ whole genome shotgun (WGS) entry which is preliminary data.</text>
</comment>
<dbReference type="InterPro" id="IPR011037">
    <property type="entry name" value="Pyrv_Knase-like_insert_dom_sf"/>
</dbReference>
<feature type="domain" description="MOSC" evidence="1">
    <location>
        <begin position="36"/>
        <end position="169"/>
    </location>
</feature>
<dbReference type="PANTHER" id="PTHR36930:SF1">
    <property type="entry name" value="MOSC DOMAIN-CONTAINING PROTEIN"/>
    <property type="match status" value="1"/>
</dbReference>
<dbReference type="GO" id="GO:0030170">
    <property type="term" value="F:pyridoxal phosphate binding"/>
    <property type="evidence" value="ECO:0007669"/>
    <property type="project" value="InterPro"/>
</dbReference>
<evidence type="ECO:0000259" key="1">
    <source>
        <dbReference type="PROSITE" id="PS51340"/>
    </source>
</evidence>
<evidence type="ECO:0000313" key="2">
    <source>
        <dbReference type="EMBL" id="RHW41855.1"/>
    </source>
</evidence>
<sequence length="190" mass="20333">MMQTYQYDVEILHLLVSPGHAYFGRARDGAADVPTTDADRVELVAGKGVVGDRFFGKAAHMDAALTLLAVEALEAMAADLGTPPFDPLLTRRNVVLRGAELAPLLGGEFALESQGAFVRLRGGRPAHPCAWMDRVLAPGAHAAMRGRGGLRCQVLSDGFLHRGPAVLHSPVPLEAERAGDSVRRRPTRLP</sequence>
<evidence type="ECO:0000313" key="3">
    <source>
        <dbReference type="Proteomes" id="UP000285376"/>
    </source>
</evidence>
<reference evidence="2 3" key="1">
    <citation type="submission" date="2018-08" db="EMBL/GenBank/DDBJ databases">
        <title>Whole genome sequence analysis of Dermacoccus abyssi bacteria isolated from Deep Mariana trench Micromonospora spp reveals genes involved in the environmental adaptation and production of secondary metabolites.</title>
        <authorList>
            <person name="Abdel-Mageed W.M."/>
            <person name="Lehri B."/>
            <person name="Nouioui I."/>
            <person name="Goodfellow I."/>
            <person name="Jaspars M."/>
            <person name="Karlyshev A."/>
        </authorList>
    </citation>
    <scope>NUCLEOTIDE SEQUENCE [LARGE SCALE GENOMIC DNA]</scope>
    <source>
        <strain evidence="2 3">MT1.1</strain>
    </source>
</reference>
<dbReference type="AlphaFoldDB" id="A0A417YWK7"/>
<name>A0A417YWK7_9MICO</name>